<organism evidence="4 5">
    <name type="scientific">Gracilibacillus boraciitolerans JCM 21714</name>
    <dbReference type="NCBI Taxonomy" id="1298598"/>
    <lineage>
        <taxon>Bacteria</taxon>
        <taxon>Bacillati</taxon>
        <taxon>Bacillota</taxon>
        <taxon>Bacilli</taxon>
        <taxon>Bacillales</taxon>
        <taxon>Bacillaceae</taxon>
        <taxon>Gracilibacillus</taxon>
    </lineage>
</organism>
<dbReference type="AlphaFoldDB" id="W4VCQ8"/>
<dbReference type="InterPro" id="IPR013105">
    <property type="entry name" value="TPR_2"/>
</dbReference>
<evidence type="ECO:0000256" key="1">
    <source>
        <dbReference type="ARBA" id="ARBA00022737"/>
    </source>
</evidence>
<proteinExistence type="predicted"/>
<keyword evidence="2 3" id="KW-0802">TPR repeat</keyword>
<dbReference type="EMBL" id="BAVS01000001">
    <property type="protein sequence ID" value="GAE91205.1"/>
    <property type="molecule type" value="Genomic_DNA"/>
</dbReference>
<keyword evidence="1" id="KW-0677">Repeat</keyword>
<feature type="repeat" description="TPR" evidence="3">
    <location>
        <begin position="12"/>
        <end position="45"/>
    </location>
</feature>
<dbReference type="SUPFAM" id="SSF48452">
    <property type="entry name" value="TPR-like"/>
    <property type="match status" value="1"/>
</dbReference>
<dbReference type="SMART" id="SM00028">
    <property type="entry name" value="TPR"/>
    <property type="match status" value="1"/>
</dbReference>
<dbReference type="Proteomes" id="UP000019102">
    <property type="component" value="Unassembled WGS sequence"/>
</dbReference>
<evidence type="ECO:0000313" key="4">
    <source>
        <dbReference type="EMBL" id="GAE91205.1"/>
    </source>
</evidence>
<evidence type="ECO:0000256" key="2">
    <source>
        <dbReference type="ARBA" id="ARBA00022803"/>
    </source>
</evidence>
<dbReference type="Pfam" id="PF07719">
    <property type="entry name" value="TPR_2"/>
    <property type="match status" value="1"/>
</dbReference>
<dbReference type="Gene3D" id="1.25.40.10">
    <property type="entry name" value="Tetratricopeptide repeat domain"/>
    <property type="match status" value="1"/>
</dbReference>
<dbReference type="InterPro" id="IPR019734">
    <property type="entry name" value="TPR_rpt"/>
</dbReference>
<dbReference type="InterPro" id="IPR011990">
    <property type="entry name" value="TPR-like_helical_dom_sf"/>
</dbReference>
<evidence type="ECO:0000256" key="3">
    <source>
        <dbReference type="PROSITE-ProRule" id="PRU00339"/>
    </source>
</evidence>
<reference evidence="4 5" key="1">
    <citation type="journal article" date="2014" name="Genome Announc.">
        <title>Draft Genome Sequence of the Boron-Tolerant and Moderately Halotolerant Bacterium Gracilibacillus boraciitolerans JCM 21714T.</title>
        <authorList>
            <person name="Ahmed I."/>
            <person name="Oshima K."/>
            <person name="Suda W."/>
            <person name="Kitamura K."/>
            <person name="Iida T."/>
            <person name="Ohmori Y."/>
            <person name="Fujiwara T."/>
            <person name="Hattori M."/>
            <person name="Ohkuma M."/>
        </authorList>
    </citation>
    <scope>NUCLEOTIDE SEQUENCE [LARGE SCALE GENOMIC DNA]</scope>
    <source>
        <strain evidence="4 5">JCM 21714</strain>
    </source>
</reference>
<dbReference type="STRING" id="1298598.JCM21714_146"/>
<sequence length="55" mass="6533">MEAAVQQKPNFEEAWYNLALIYQQNENYTKALAAIKQLLLLNPEKEVYQDLYKEI</sequence>
<name>W4VCQ8_9BACI</name>
<protein>
    <submittedName>
        <fullName evidence="4">Uncharacterized protein</fullName>
    </submittedName>
</protein>
<dbReference type="RefSeq" id="WP_158413455.1">
    <property type="nucleotide sequence ID" value="NZ_BAVS01000001.1"/>
</dbReference>
<evidence type="ECO:0000313" key="5">
    <source>
        <dbReference type="Proteomes" id="UP000019102"/>
    </source>
</evidence>
<dbReference type="PROSITE" id="PS50005">
    <property type="entry name" value="TPR"/>
    <property type="match status" value="1"/>
</dbReference>
<comment type="caution">
    <text evidence="4">The sequence shown here is derived from an EMBL/GenBank/DDBJ whole genome shotgun (WGS) entry which is preliminary data.</text>
</comment>
<accession>W4VCQ8</accession>
<keyword evidence="5" id="KW-1185">Reference proteome</keyword>
<gene>
    <name evidence="4" type="ORF">JCM21714_146</name>
</gene>